<accession>A0A1E3ACR9</accession>
<dbReference type="InterPro" id="IPR056298">
    <property type="entry name" value="AlkZ-rel"/>
</dbReference>
<dbReference type="EMBL" id="MCGH01000002">
    <property type="protein sequence ID" value="ODM06548.1"/>
    <property type="molecule type" value="Genomic_DNA"/>
</dbReference>
<reference evidence="1 2" key="1">
    <citation type="submission" date="2016-07" db="EMBL/GenBank/DDBJ databases">
        <title>Characterization of isolates of Eisenbergiella tayi derived from blood cultures, using whole genome sequencing.</title>
        <authorList>
            <person name="Burdz T."/>
            <person name="Wiebe D."/>
            <person name="Huynh C."/>
            <person name="Bernard K."/>
        </authorList>
    </citation>
    <scope>NUCLEOTIDE SEQUENCE [LARGE SCALE GENOMIC DNA]</scope>
    <source>
        <strain evidence="1 2">NML 110608</strain>
    </source>
</reference>
<comment type="caution">
    <text evidence="1">The sequence shown here is derived from an EMBL/GenBank/DDBJ whole genome shotgun (WGS) entry which is preliminary data.</text>
</comment>
<proteinExistence type="predicted"/>
<protein>
    <submittedName>
        <fullName evidence="1">Uncharacterized protein</fullName>
    </submittedName>
</protein>
<name>A0A1E3ACR9_9FIRM</name>
<evidence type="ECO:0000313" key="2">
    <source>
        <dbReference type="Proteomes" id="UP000094067"/>
    </source>
</evidence>
<gene>
    <name evidence="1" type="ORF">BEI61_02438</name>
</gene>
<dbReference type="AlphaFoldDB" id="A0A1E3ACR9"/>
<dbReference type="Pfam" id="PF24741">
    <property type="entry name" value="AlkZ-rel"/>
    <property type="match status" value="1"/>
</dbReference>
<sequence length="233" mass="27070">MLKYESFVELVNELGFMSMNDVVAGFPKIGDYIVEGQYWSDNPELDPWIWKDRVAAEKKLLYGSYFNSKKGVISPRFYSIFYCAFHPNITVEERYKAGKLNKQEWDVWNLLNKEGRALGTHEIRKLLGVTPKSGASSVDTALVNLQLSFDIVISGNTDMLDKGNKPYNKSVQYDLVERWVPDDWYQPNLIMSQQEALEKIYERAFQISNSLDLDKVKKIFNKQIKLLKRFSID</sequence>
<organism evidence="1 2">
    <name type="scientific">Eisenbergiella tayi</name>
    <dbReference type="NCBI Taxonomy" id="1432052"/>
    <lineage>
        <taxon>Bacteria</taxon>
        <taxon>Bacillati</taxon>
        <taxon>Bacillota</taxon>
        <taxon>Clostridia</taxon>
        <taxon>Lachnospirales</taxon>
        <taxon>Lachnospiraceae</taxon>
        <taxon>Eisenbergiella</taxon>
    </lineage>
</organism>
<dbReference type="Proteomes" id="UP000094067">
    <property type="component" value="Unassembled WGS sequence"/>
</dbReference>
<dbReference type="RefSeq" id="WP_069152454.1">
    <property type="nucleotide sequence ID" value="NZ_MCGH01000002.1"/>
</dbReference>
<evidence type="ECO:0000313" key="1">
    <source>
        <dbReference type="EMBL" id="ODM06548.1"/>
    </source>
</evidence>